<name>A0A7S0FIH5_9DINO</name>
<feature type="region of interest" description="Disordered" evidence="1">
    <location>
        <begin position="88"/>
        <end position="110"/>
    </location>
</feature>
<gene>
    <name evidence="2" type="ORF">PBAH0796_LOCUS16523</name>
</gene>
<sequence length="372" mass="40935">MAPHQGQLRPASAKNLRPCKSVVFPFPAVPTGRESKAERELYHRAAESPMGSHFRNAPVRALSEVVGTPTRPRGVFSRSRPCSAVSLKPADATPEHLDSGAAMEVSSSCKLQRRREATTARLNKGSGVATFKPNTQQRVLKLVLALDDASALWVLGEWLKEKPYLLPDCCCALREPRQSEKSAGILEPGKMDMPCGMPREVSQAEGFDDVVIACSEGPKSCSASFSGDETRSSNHKVEQLPVKRLLEVSYEHTSDEEPSSEPVEAELPLADFSGKLNVKRWHTSTVQGWHEIHLGADGNCRWLQFVITNRPPNCRLDEECMKQGTWKVHGSCYADAKAIMLWEDGTQQTETLAGCLAKPDQKWSPAGGWFPC</sequence>
<proteinExistence type="predicted"/>
<dbReference type="EMBL" id="HBEG01027237">
    <property type="protein sequence ID" value="CAD8363741.1"/>
    <property type="molecule type" value="Transcribed_RNA"/>
</dbReference>
<dbReference type="AlphaFoldDB" id="A0A7S0FIH5"/>
<organism evidence="2">
    <name type="scientific">Pyrodinium bahamense</name>
    <dbReference type="NCBI Taxonomy" id="73915"/>
    <lineage>
        <taxon>Eukaryota</taxon>
        <taxon>Sar</taxon>
        <taxon>Alveolata</taxon>
        <taxon>Dinophyceae</taxon>
        <taxon>Gonyaulacales</taxon>
        <taxon>Pyrocystaceae</taxon>
        <taxon>Pyrodinium</taxon>
    </lineage>
</organism>
<reference evidence="2" key="1">
    <citation type="submission" date="2021-01" db="EMBL/GenBank/DDBJ databases">
        <authorList>
            <person name="Corre E."/>
            <person name="Pelletier E."/>
            <person name="Niang G."/>
            <person name="Scheremetjew M."/>
            <person name="Finn R."/>
            <person name="Kale V."/>
            <person name="Holt S."/>
            <person name="Cochrane G."/>
            <person name="Meng A."/>
            <person name="Brown T."/>
            <person name="Cohen L."/>
        </authorList>
    </citation>
    <scope>NUCLEOTIDE SEQUENCE</scope>
    <source>
        <strain evidence="2">Pbaha01</strain>
    </source>
</reference>
<evidence type="ECO:0000313" key="2">
    <source>
        <dbReference type="EMBL" id="CAD8363741.1"/>
    </source>
</evidence>
<protein>
    <submittedName>
        <fullName evidence="2">Uncharacterized protein</fullName>
    </submittedName>
</protein>
<accession>A0A7S0FIH5</accession>
<evidence type="ECO:0000256" key="1">
    <source>
        <dbReference type="SAM" id="MobiDB-lite"/>
    </source>
</evidence>